<proteinExistence type="predicted"/>
<reference evidence="2" key="2">
    <citation type="journal article" date="2015" name="Fish Shellfish Immunol.">
        <title>Early steps in the European eel (Anguilla anguilla)-Vibrio vulnificus interaction in the gills: Role of the RtxA13 toxin.</title>
        <authorList>
            <person name="Callol A."/>
            <person name="Pajuelo D."/>
            <person name="Ebbesson L."/>
            <person name="Teles M."/>
            <person name="MacKenzie S."/>
            <person name="Amaro C."/>
        </authorList>
    </citation>
    <scope>NUCLEOTIDE SEQUENCE</scope>
</reference>
<evidence type="ECO:0000313" key="2">
    <source>
        <dbReference type="EMBL" id="JAH60800.1"/>
    </source>
</evidence>
<sequence length="42" mass="5264">MDDVSRWGGGLYWDMMSFWKPLLHPVGNYREIIFYLFIYLFW</sequence>
<keyword evidence="1" id="KW-0472">Membrane</keyword>
<dbReference type="EMBL" id="GBXM01047777">
    <property type="protein sequence ID" value="JAH60800.1"/>
    <property type="molecule type" value="Transcribed_RNA"/>
</dbReference>
<feature type="transmembrane region" description="Helical" evidence="1">
    <location>
        <begin position="22"/>
        <end position="41"/>
    </location>
</feature>
<name>A0A0E9U6N9_ANGAN</name>
<keyword evidence="1" id="KW-1133">Transmembrane helix</keyword>
<dbReference type="AlphaFoldDB" id="A0A0E9U6N9"/>
<evidence type="ECO:0000256" key="1">
    <source>
        <dbReference type="SAM" id="Phobius"/>
    </source>
</evidence>
<accession>A0A0E9U6N9</accession>
<reference evidence="2" key="1">
    <citation type="submission" date="2014-11" db="EMBL/GenBank/DDBJ databases">
        <authorList>
            <person name="Amaro Gonzalez C."/>
        </authorList>
    </citation>
    <scope>NUCLEOTIDE SEQUENCE</scope>
</reference>
<organism evidence="2">
    <name type="scientific">Anguilla anguilla</name>
    <name type="common">European freshwater eel</name>
    <name type="synonym">Muraena anguilla</name>
    <dbReference type="NCBI Taxonomy" id="7936"/>
    <lineage>
        <taxon>Eukaryota</taxon>
        <taxon>Metazoa</taxon>
        <taxon>Chordata</taxon>
        <taxon>Craniata</taxon>
        <taxon>Vertebrata</taxon>
        <taxon>Euteleostomi</taxon>
        <taxon>Actinopterygii</taxon>
        <taxon>Neopterygii</taxon>
        <taxon>Teleostei</taxon>
        <taxon>Anguilliformes</taxon>
        <taxon>Anguillidae</taxon>
        <taxon>Anguilla</taxon>
    </lineage>
</organism>
<keyword evidence="1" id="KW-0812">Transmembrane</keyword>
<protein>
    <submittedName>
        <fullName evidence="2">Uncharacterized protein</fullName>
    </submittedName>
</protein>